<dbReference type="Gene3D" id="3.40.50.720">
    <property type="entry name" value="NAD(P)-binding Rossmann-like Domain"/>
    <property type="match status" value="1"/>
</dbReference>
<organism evidence="3">
    <name type="scientific">uncultured Solirubrobacterales bacterium</name>
    <dbReference type="NCBI Taxonomy" id="768556"/>
    <lineage>
        <taxon>Bacteria</taxon>
        <taxon>Bacillati</taxon>
        <taxon>Actinomycetota</taxon>
        <taxon>Thermoleophilia</taxon>
        <taxon>Solirubrobacterales</taxon>
        <taxon>environmental samples</taxon>
    </lineage>
</organism>
<dbReference type="EMBL" id="CADCVU010000122">
    <property type="protein sequence ID" value="CAA9503870.1"/>
    <property type="molecule type" value="Genomic_DNA"/>
</dbReference>
<dbReference type="Pfam" id="PF13602">
    <property type="entry name" value="ADH_zinc_N_2"/>
    <property type="match status" value="1"/>
</dbReference>
<accession>A0A6J4SSB6</accession>
<dbReference type="InterPro" id="IPR052100">
    <property type="entry name" value="SV-ATPase_mito-regulator"/>
</dbReference>
<dbReference type="Gene3D" id="3.90.180.10">
    <property type="entry name" value="Medium-chain alcohol dehydrogenases, catalytic domain"/>
    <property type="match status" value="1"/>
</dbReference>
<sequence length="185" mass="20183">AATQIAKLRGAEVFGTASAAKHDAIRAQGVDHPIDYRTQDFRREVRRLTGQKRPLDLALDAIGGSSFRKSFSLLRAGGRLVPFGASSAMTGDRRDIPGSLRMLATTPIFHPLGLMSSSRAVIGLNLLTLWDDRGTLEEYVEPLRAWAEAGRIRPVVAEAFPLEHGADAHRYVQEARNVGKVVLTV</sequence>
<dbReference type="GO" id="GO:0016491">
    <property type="term" value="F:oxidoreductase activity"/>
    <property type="evidence" value="ECO:0007669"/>
    <property type="project" value="UniProtKB-KW"/>
</dbReference>
<dbReference type="InterPro" id="IPR036291">
    <property type="entry name" value="NAD(P)-bd_dom_sf"/>
</dbReference>
<name>A0A6J4SSB6_9ACTN</name>
<reference evidence="3" key="1">
    <citation type="submission" date="2020-02" db="EMBL/GenBank/DDBJ databases">
        <authorList>
            <person name="Meier V. D."/>
        </authorList>
    </citation>
    <scope>NUCLEOTIDE SEQUENCE</scope>
    <source>
        <strain evidence="3">AVDCRST_MAG45</strain>
    </source>
</reference>
<evidence type="ECO:0000313" key="3">
    <source>
        <dbReference type="EMBL" id="CAA9503870.1"/>
    </source>
</evidence>
<feature type="domain" description="Enoyl reductase (ER)" evidence="2">
    <location>
        <begin position="1"/>
        <end position="183"/>
    </location>
</feature>
<keyword evidence="1" id="KW-0560">Oxidoreductase</keyword>
<protein>
    <recommendedName>
        <fullName evidence="2">Enoyl reductase (ER) domain-containing protein</fullName>
    </recommendedName>
</protein>
<proteinExistence type="predicted"/>
<evidence type="ECO:0000256" key="1">
    <source>
        <dbReference type="ARBA" id="ARBA00023002"/>
    </source>
</evidence>
<dbReference type="InterPro" id="IPR020843">
    <property type="entry name" value="ER"/>
</dbReference>
<dbReference type="PANTHER" id="PTHR44054:SF1">
    <property type="entry name" value="SYNAPTIC VESICLE MEMBRANE PROTEIN VAT-1 HOMOLOG"/>
    <property type="match status" value="1"/>
</dbReference>
<evidence type="ECO:0000259" key="2">
    <source>
        <dbReference type="SMART" id="SM00829"/>
    </source>
</evidence>
<dbReference type="SUPFAM" id="SSF51735">
    <property type="entry name" value="NAD(P)-binding Rossmann-fold domains"/>
    <property type="match status" value="1"/>
</dbReference>
<dbReference type="SMART" id="SM00829">
    <property type="entry name" value="PKS_ER"/>
    <property type="match status" value="1"/>
</dbReference>
<feature type="non-terminal residue" evidence="3">
    <location>
        <position position="1"/>
    </location>
</feature>
<gene>
    <name evidence="3" type="ORF">AVDCRST_MAG45-1476</name>
</gene>
<dbReference type="AlphaFoldDB" id="A0A6J4SSB6"/>
<dbReference type="PANTHER" id="PTHR44054">
    <property type="entry name" value="SYNAPTIC VESICLE MEMBRANE PROTEIN VAT-1 HOMOLOG-LIKE"/>
    <property type="match status" value="1"/>
</dbReference>